<sequence length="48" mass="5361">MLLILLGIGIWIVIRFVLGGPEDTWICDHGNWVKHGNPQASMPTTECK</sequence>
<evidence type="ECO:0000313" key="1">
    <source>
        <dbReference type="EMBL" id="KKP59781.1"/>
    </source>
</evidence>
<organism evidence="1 2">
    <name type="scientific">Candidatus Gottesmanbacteria bacterium GW2011_GWA1_34_13</name>
    <dbReference type="NCBI Taxonomy" id="1618434"/>
    <lineage>
        <taxon>Bacteria</taxon>
        <taxon>Candidatus Gottesmaniibacteriota</taxon>
    </lineage>
</organism>
<dbReference type="EMBL" id="LBPN01000002">
    <property type="protein sequence ID" value="KKP59781.1"/>
    <property type="molecule type" value="Genomic_DNA"/>
</dbReference>
<dbReference type="Proteomes" id="UP000034176">
    <property type="component" value="Unassembled WGS sequence"/>
</dbReference>
<evidence type="ECO:0000313" key="2">
    <source>
        <dbReference type="Proteomes" id="UP000034176"/>
    </source>
</evidence>
<reference evidence="1 2" key="1">
    <citation type="journal article" date="2015" name="Nature">
        <title>rRNA introns, odd ribosomes, and small enigmatic genomes across a large radiation of phyla.</title>
        <authorList>
            <person name="Brown C.T."/>
            <person name="Hug L.A."/>
            <person name="Thomas B.C."/>
            <person name="Sharon I."/>
            <person name="Castelle C.J."/>
            <person name="Singh A."/>
            <person name="Wilkins M.J."/>
            <person name="Williams K.H."/>
            <person name="Banfield J.F."/>
        </authorList>
    </citation>
    <scope>NUCLEOTIDE SEQUENCE [LARGE SCALE GENOMIC DNA]</scope>
</reference>
<dbReference type="AlphaFoldDB" id="A0A0G0B7T3"/>
<proteinExistence type="predicted"/>
<gene>
    <name evidence="1" type="ORF">UR52_C0002G0009</name>
</gene>
<protein>
    <submittedName>
        <fullName evidence="1">Uncharacterized protein</fullName>
    </submittedName>
</protein>
<accession>A0A0G0B7T3</accession>
<comment type="caution">
    <text evidence="1">The sequence shown here is derived from an EMBL/GenBank/DDBJ whole genome shotgun (WGS) entry which is preliminary data.</text>
</comment>
<name>A0A0G0B7T3_9BACT</name>